<sequence>MNISIEIIFAIVIVVLLIMSAREYWLKKIVTPAIKTRLRVSLIFCVVMIFNFLISK</sequence>
<dbReference type="EMBL" id="SMFQ01000003">
    <property type="protein sequence ID" value="TCJ87483.1"/>
    <property type="molecule type" value="Genomic_DNA"/>
</dbReference>
<organism evidence="2 3">
    <name type="scientific">Cocleimonas flava</name>
    <dbReference type="NCBI Taxonomy" id="634765"/>
    <lineage>
        <taxon>Bacteria</taxon>
        <taxon>Pseudomonadati</taxon>
        <taxon>Pseudomonadota</taxon>
        <taxon>Gammaproteobacteria</taxon>
        <taxon>Thiotrichales</taxon>
        <taxon>Thiotrichaceae</taxon>
        <taxon>Cocleimonas</taxon>
    </lineage>
</organism>
<evidence type="ECO:0000256" key="1">
    <source>
        <dbReference type="SAM" id="Phobius"/>
    </source>
</evidence>
<evidence type="ECO:0000313" key="2">
    <source>
        <dbReference type="EMBL" id="TCJ87483.1"/>
    </source>
</evidence>
<proteinExistence type="predicted"/>
<reference evidence="2 3" key="1">
    <citation type="submission" date="2019-03" db="EMBL/GenBank/DDBJ databases">
        <title>Genomic Encyclopedia of Type Strains, Phase IV (KMG-IV): sequencing the most valuable type-strain genomes for metagenomic binning, comparative biology and taxonomic classification.</title>
        <authorList>
            <person name="Goeker M."/>
        </authorList>
    </citation>
    <scope>NUCLEOTIDE SEQUENCE [LARGE SCALE GENOMIC DNA]</scope>
    <source>
        <strain evidence="2 3">DSM 24830</strain>
    </source>
</reference>
<dbReference type="AlphaFoldDB" id="A0A4R1F0Z1"/>
<comment type="caution">
    <text evidence="2">The sequence shown here is derived from an EMBL/GenBank/DDBJ whole genome shotgun (WGS) entry which is preliminary data.</text>
</comment>
<feature type="transmembrane region" description="Helical" evidence="1">
    <location>
        <begin position="6"/>
        <end position="25"/>
    </location>
</feature>
<accession>A0A4R1F0Z1</accession>
<dbReference type="Proteomes" id="UP000294887">
    <property type="component" value="Unassembled WGS sequence"/>
</dbReference>
<keyword evidence="3" id="KW-1185">Reference proteome</keyword>
<name>A0A4R1F0Z1_9GAMM</name>
<gene>
    <name evidence="2" type="ORF">EV695_1993</name>
</gene>
<feature type="transmembrane region" description="Helical" evidence="1">
    <location>
        <begin position="37"/>
        <end position="54"/>
    </location>
</feature>
<evidence type="ECO:0000313" key="3">
    <source>
        <dbReference type="Proteomes" id="UP000294887"/>
    </source>
</evidence>
<protein>
    <submittedName>
        <fullName evidence="2">Uncharacterized protein</fullName>
    </submittedName>
</protein>
<keyword evidence="1" id="KW-1133">Transmembrane helix</keyword>
<keyword evidence="1" id="KW-0472">Membrane</keyword>
<keyword evidence="1" id="KW-0812">Transmembrane</keyword>